<dbReference type="CDD" id="cd18186">
    <property type="entry name" value="BTB_POZ_ZBTB_KLHL-like"/>
    <property type="match status" value="1"/>
</dbReference>
<keyword evidence="3" id="KW-1185">Reference proteome</keyword>
<name>A0ABR3JB18_9AGAR</name>
<accession>A0ABR3JB18</accession>
<gene>
    <name evidence="2" type="ORF">HGRIS_007099</name>
</gene>
<dbReference type="SUPFAM" id="SSF54695">
    <property type="entry name" value="POZ domain"/>
    <property type="match status" value="1"/>
</dbReference>
<dbReference type="Pfam" id="PF00651">
    <property type="entry name" value="BTB"/>
    <property type="match status" value="1"/>
</dbReference>
<dbReference type="Proteomes" id="UP001556367">
    <property type="component" value="Unassembled WGS sequence"/>
</dbReference>
<proteinExistence type="predicted"/>
<dbReference type="EMBL" id="JASNQZ010000010">
    <property type="protein sequence ID" value="KAL0952880.1"/>
    <property type="molecule type" value="Genomic_DNA"/>
</dbReference>
<dbReference type="InterPro" id="IPR000210">
    <property type="entry name" value="BTB/POZ_dom"/>
</dbReference>
<dbReference type="PANTHER" id="PTHR22744:SF17">
    <property type="entry name" value="BTB DOMAIN-CONTAINING PROTEIN"/>
    <property type="match status" value="1"/>
</dbReference>
<dbReference type="Gene3D" id="3.30.710.10">
    <property type="entry name" value="Potassium Channel Kv1.1, Chain A"/>
    <property type="match status" value="1"/>
</dbReference>
<evidence type="ECO:0000313" key="3">
    <source>
        <dbReference type="Proteomes" id="UP001556367"/>
    </source>
</evidence>
<protein>
    <recommendedName>
        <fullName evidence="1">BTB domain-containing protein</fullName>
    </recommendedName>
</protein>
<evidence type="ECO:0000259" key="1">
    <source>
        <dbReference type="PROSITE" id="PS50097"/>
    </source>
</evidence>
<comment type="caution">
    <text evidence="2">The sequence shown here is derived from an EMBL/GenBank/DDBJ whole genome shotgun (WGS) entry which is preliminary data.</text>
</comment>
<dbReference type="InterPro" id="IPR011333">
    <property type="entry name" value="SKP1/BTB/POZ_sf"/>
</dbReference>
<evidence type="ECO:0000313" key="2">
    <source>
        <dbReference type="EMBL" id="KAL0952880.1"/>
    </source>
</evidence>
<organism evidence="2 3">
    <name type="scientific">Hohenbuehelia grisea</name>
    <dbReference type="NCBI Taxonomy" id="104357"/>
    <lineage>
        <taxon>Eukaryota</taxon>
        <taxon>Fungi</taxon>
        <taxon>Dikarya</taxon>
        <taxon>Basidiomycota</taxon>
        <taxon>Agaricomycotina</taxon>
        <taxon>Agaricomycetes</taxon>
        <taxon>Agaricomycetidae</taxon>
        <taxon>Agaricales</taxon>
        <taxon>Pleurotineae</taxon>
        <taxon>Pleurotaceae</taxon>
        <taxon>Hohenbuehelia</taxon>
    </lineage>
</organism>
<feature type="domain" description="BTB" evidence="1">
    <location>
        <begin position="65"/>
        <end position="142"/>
    </location>
</feature>
<dbReference type="PANTHER" id="PTHR22744">
    <property type="entry name" value="HELIX LOOP HELIX PROTEIN 21-RELATED"/>
    <property type="match status" value="1"/>
</dbReference>
<dbReference type="SMART" id="SM00225">
    <property type="entry name" value="BTB"/>
    <property type="match status" value="1"/>
</dbReference>
<dbReference type="PROSITE" id="PS50097">
    <property type="entry name" value="BTB"/>
    <property type="match status" value="1"/>
</dbReference>
<reference evidence="3" key="1">
    <citation type="submission" date="2024-06" db="EMBL/GenBank/DDBJ databases">
        <title>Multi-omics analyses provide insights into the biosynthesis of the anticancer antibiotic pleurotin in Hohenbuehelia grisea.</title>
        <authorList>
            <person name="Weaver J.A."/>
            <person name="Alberti F."/>
        </authorList>
    </citation>
    <scope>NUCLEOTIDE SEQUENCE [LARGE SCALE GENOMIC DNA]</scope>
    <source>
        <strain evidence="3">T-177</strain>
    </source>
</reference>
<sequence>MPMTTYHVGPVIANPQGSSVSAISSSGATAPSPIMNSATLTANEIIDVEESDDISRHAEYHIEDGNIILLVEKTLFKVHRHFLVTQSPVFKDMLGMPVSTEDEDVAVEGLSDDNPITLPGDKADDFASLLWMFYNPSVTTYDASITRWKGVLTLADKYQMDQLLRSSVRALGNIPNALSPIEKIALREKHNIEKEWALDAYYDICKRRTPPTAAEGCEIGARVWALINEAREEVSVLRNAHAGCPAHGSRFARRAGHYTPYPKVSPTSLAHPPYPVFPSSLIAQSNHLLANSSWSSLLSHRSQATGVQEELGNDLAGMPWPGAPHTVYQRDLTPHQKEVVRRIMLR</sequence>